<dbReference type="InterPro" id="IPR041796">
    <property type="entry name" value="Mre11_N"/>
</dbReference>
<evidence type="ECO:0000313" key="4">
    <source>
        <dbReference type="Proteomes" id="UP000245911"/>
    </source>
</evidence>
<dbReference type="InterPro" id="IPR029052">
    <property type="entry name" value="Metallo-depent_PP-like"/>
</dbReference>
<reference evidence="3 4" key="1">
    <citation type="submission" date="2018-04" db="EMBL/GenBank/DDBJ databases">
        <title>Pararhodobacter oceanense sp. nov., isolated from marine intertidal sediment.</title>
        <authorList>
            <person name="Wang X.-L."/>
            <person name="Du Z.-J."/>
        </authorList>
    </citation>
    <scope>NUCLEOTIDE SEQUENCE [LARGE SCALE GENOMIC DNA]</scope>
    <source>
        <strain evidence="3 4">AM505</strain>
    </source>
</reference>
<dbReference type="AlphaFoldDB" id="A0A2T8HY69"/>
<name>A0A2T8HY69_9RHOB</name>
<dbReference type="CDD" id="cd00840">
    <property type="entry name" value="MPP_Mre11_N"/>
    <property type="match status" value="1"/>
</dbReference>
<evidence type="ECO:0000256" key="1">
    <source>
        <dbReference type="ARBA" id="ARBA00022801"/>
    </source>
</evidence>
<dbReference type="GO" id="GO:0016787">
    <property type="term" value="F:hydrolase activity"/>
    <property type="evidence" value="ECO:0007669"/>
    <property type="project" value="UniProtKB-KW"/>
</dbReference>
<comment type="caution">
    <text evidence="3">The sequence shown here is derived from an EMBL/GenBank/DDBJ whole genome shotgun (WGS) entry which is preliminary data.</text>
</comment>
<dbReference type="SUPFAM" id="SSF56300">
    <property type="entry name" value="Metallo-dependent phosphatases"/>
    <property type="match status" value="1"/>
</dbReference>
<dbReference type="InterPro" id="IPR004843">
    <property type="entry name" value="Calcineurin-like_PHP"/>
</dbReference>
<sequence>MSDAFRLLHSADLHLGRRFGTMPEAIRGRLIEARHQIVQRLADTARAQGAADILLAGDTFDTQTPSAPVWRQALAVMAADPALRWWILPGNHDSLQAETLWSAFIAQAPENVTVITNSEPLFMRADVMLLPSPLQRRRPSSDPTAWMDSAATEPGVIRLGLAHGSVTDFSAESSADDGVIAPDRAQKAGLAYLALGDWHGHLKVGNRTAYSGTPEADGFTHSGRGGCLIVTLQAGMEPQIDRVETGLLHWSETELPLLPGQDPATALNTLIPDTPASRRDHLLRIRATGRTQLPQHQALTTAAEDITPDFAYFHLEASALQTEVEAADLELLDHGGALRIAAEALSAQANDAALPEGERRIATGALNRLYGYLRDGT</sequence>
<proteinExistence type="predicted"/>
<gene>
    <name evidence="3" type="ORF">DDE20_02210</name>
</gene>
<dbReference type="Proteomes" id="UP000245911">
    <property type="component" value="Unassembled WGS sequence"/>
</dbReference>
<dbReference type="RefSeq" id="WP_116556797.1">
    <property type="nucleotide sequence ID" value="NZ_QDKM01000001.1"/>
</dbReference>
<dbReference type="PANTHER" id="PTHR30337">
    <property type="entry name" value="COMPONENT OF ATP-DEPENDENT DSDNA EXONUCLEASE"/>
    <property type="match status" value="1"/>
</dbReference>
<dbReference type="PIRSF" id="PIRSF033093">
    <property type="entry name" value="UCP_ML1119"/>
    <property type="match status" value="1"/>
</dbReference>
<dbReference type="InterPro" id="IPR014577">
    <property type="entry name" value="UCP033093_metalloPase"/>
</dbReference>
<evidence type="ECO:0000313" key="3">
    <source>
        <dbReference type="EMBL" id="PVH30383.1"/>
    </source>
</evidence>
<keyword evidence="4" id="KW-1185">Reference proteome</keyword>
<dbReference type="InterPro" id="IPR050535">
    <property type="entry name" value="DNA_Repair-Maintenance_Comp"/>
</dbReference>
<dbReference type="Pfam" id="PF00149">
    <property type="entry name" value="Metallophos"/>
    <property type="match status" value="1"/>
</dbReference>
<feature type="domain" description="Calcineurin-like phosphoesterase" evidence="2">
    <location>
        <begin position="5"/>
        <end position="100"/>
    </location>
</feature>
<evidence type="ECO:0000259" key="2">
    <source>
        <dbReference type="Pfam" id="PF00149"/>
    </source>
</evidence>
<dbReference type="Gene3D" id="3.60.21.10">
    <property type="match status" value="1"/>
</dbReference>
<dbReference type="OrthoDB" id="9773856at2"/>
<dbReference type="EMBL" id="QDKM01000001">
    <property type="protein sequence ID" value="PVH30383.1"/>
    <property type="molecule type" value="Genomic_DNA"/>
</dbReference>
<protein>
    <recommendedName>
        <fullName evidence="2">Calcineurin-like phosphoesterase domain-containing protein</fullName>
    </recommendedName>
</protein>
<keyword evidence="1" id="KW-0378">Hydrolase</keyword>
<accession>A0A2T8HY69</accession>
<organism evidence="3 4">
    <name type="scientific">Pararhodobacter oceanensis</name>
    <dbReference type="NCBI Taxonomy" id="2172121"/>
    <lineage>
        <taxon>Bacteria</taxon>
        <taxon>Pseudomonadati</taxon>
        <taxon>Pseudomonadota</taxon>
        <taxon>Alphaproteobacteria</taxon>
        <taxon>Rhodobacterales</taxon>
        <taxon>Paracoccaceae</taxon>
        <taxon>Pararhodobacter</taxon>
    </lineage>
</organism>